<feature type="transmembrane region" description="Helical" evidence="1">
    <location>
        <begin position="6"/>
        <end position="23"/>
    </location>
</feature>
<feature type="transmembrane region" description="Helical" evidence="1">
    <location>
        <begin position="150"/>
        <end position="171"/>
    </location>
</feature>
<dbReference type="KEGG" id="mox:DAMO_0729"/>
<dbReference type="Proteomes" id="UP000006898">
    <property type="component" value="Chromosome"/>
</dbReference>
<proteinExistence type="predicted"/>
<evidence type="ECO:0000313" key="3">
    <source>
        <dbReference type="Proteomes" id="UP000006898"/>
    </source>
</evidence>
<dbReference type="HOGENOM" id="CLU_106717_0_0_0"/>
<feature type="transmembrane region" description="Helical" evidence="1">
    <location>
        <begin position="191"/>
        <end position="211"/>
    </location>
</feature>
<evidence type="ECO:0000256" key="1">
    <source>
        <dbReference type="SAM" id="Phobius"/>
    </source>
</evidence>
<dbReference type="AlphaFoldDB" id="D5MLD2"/>
<sequence>MDSRYIAAVSMAFVIAIGFLRTLTAYRGLKKRRDFVSEFSDKFVEFANNPDFDGKLYYWLTHNSVAIQSELGPLGVASYKPPAIDYVIHNYQMIVNLLPELRRKKTENRLFRDGEIHREYATMCLDILVRYLGVIDRWLQEARDELRNPFIWLGQGVQSILLLPAYVLHWFGLLGASALGTLTRNILVKSISFIVAVVGLLSSLVTLLVGWEETARIIGPLWRDAFGP</sequence>
<keyword evidence="1" id="KW-1133">Transmembrane helix</keyword>
<gene>
    <name evidence="2" type="ORF">DAMO_0729</name>
</gene>
<dbReference type="STRING" id="671143.DAMO_0729"/>
<reference evidence="2 3" key="1">
    <citation type="journal article" date="2010" name="Nature">
        <title>Nitrite-driven anaerobic methane oxidation by oxygenic bacteria.</title>
        <authorList>
            <person name="Ettwig K.F."/>
            <person name="Butler M.K."/>
            <person name="Le Paslier D."/>
            <person name="Pelletier E."/>
            <person name="Mangenot S."/>
            <person name="Kuypers M.M.M."/>
            <person name="Schreiber F."/>
            <person name="Dutilh B.E."/>
            <person name="Zedelius J."/>
            <person name="de Beer D."/>
            <person name="Gloerich J."/>
            <person name="Wessels H.J.C.T."/>
            <person name="van Allen T."/>
            <person name="Luesken F."/>
            <person name="Wu M."/>
            <person name="van de Pas-Schoonen K.T."/>
            <person name="Op den Camp H.J.M."/>
            <person name="Janssen-Megens E.M."/>
            <person name="Francoijs K-J."/>
            <person name="Stunnenberg H."/>
            <person name="Weissenbach J."/>
            <person name="Jetten M.S.M."/>
            <person name="Strous M."/>
        </authorList>
    </citation>
    <scope>NUCLEOTIDE SEQUENCE [LARGE SCALE GENOMIC DNA]</scope>
</reference>
<dbReference type="EMBL" id="FP565575">
    <property type="protein sequence ID" value="CBE67798.1"/>
    <property type="molecule type" value="Genomic_DNA"/>
</dbReference>
<organism evidence="2 3">
    <name type="scientific">Methylomirabilis oxygeniifera</name>
    <dbReference type="NCBI Taxonomy" id="671143"/>
    <lineage>
        <taxon>Bacteria</taxon>
        <taxon>Candidatus Methylomirabilota</taxon>
        <taxon>Candidatus Methylomirabilia</taxon>
        <taxon>Candidatus Methylomirabilales</taxon>
        <taxon>Candidatus Methylomirabilaceae</taxon>
        <taxon>Candidatus Methylomirabilis</taxon>
    </lineage>
</organism>
<dbReference type="eggNOG" id="ENOG5032W9T">
    <property type="taxonomic scope" value="Bacteria"/>
</dbReference>
<name>D5MLD2_METO1</name>
<evidence type="ECO:0000313" key="2">
    <source>
        <dbReference type="EMBL" id="CBE67798.1"/>
    </source>
</evidence>
<protein>
    <submittedName>
        <fullName evidence="2">Uncharacterized protein</fullName>
    </submittedName>
</protein>
<keyword evidence="1" id="KW-0812">Transmembrane</keyword>
<keyword evidence="1" id="KW-0472">Membrane</keyword>
<accession>D5MLD2</accession>